<gene>
    <name evidence="1" type="ORF">PVAP13_7NG118317</name>
</gene>
<organism evidence="1 2">
    <name type="scientific">Panicum virgatum</name>
    <name type="common">Blackwell switchgrass</name>
    <dbReference type="NCBI Taxonomy" id="38727"/>
    <lineage>
        <taxon>Eukaryota</taxon>
        <taxon>Viridiplantae</taxon>
        <taxon>Streptophyta</taxon>
        <taxon>Embryophyta</taxon>
        <taxon>Tracheophyta</taxon>
        <taxon>Spermatophyta</taxon>
        <taxon>Magnoliopsida</taxon>
        <taxon>Liliopsida</taxon>
        <taxon>Poales</taxon>
        <taxon>Poaceae</taxon>
        <taxon>PACMAD clade</taxon>
        <taxon>Panicoideae</taxon>
        <taxon>Panicodae</taxon>
        <taxon>Paniceae</taxon>
        <taxon>Panicinae</taxon>
        <taxon>Panicum</taxon>
        <taxon>Panicum sect. Hiantes</taxon>
    </lineage>
</organism>
<keyword evidence="2" id="KW-1185">Reference proteome</keyword>
<comment type="caution">
    <text evidence="1">The sequence shown here is derived from an EMBL/GenBank/DDBJ whole genome shotgun (WGS) entry which is preliminary data.</text>
</comment>
<name>A0A8T0PTB0_PANVG</name>
<evidence type="ECO:0000313" key="2">
    <source>
        <dbReference type="Proteomes" id="UP000823388"/>
    </source>
</evidence>
<accession>A0A8T0PTB0</accession>
<dbReference type="AlphaFoldDB" id="A0A8T0PTB0"/>
<dbReference type="SUPFAM" id="SSF52540">
    <property type="entry name" value="P-loop containing nucleoside triphosphate hydrolases"/>
    <property type="match status" value="1"/>
</dbReference>
<dbReference type="InterPro" id="IPR027417">
    <property type="entry name" value="P-loop_NTPase"/>
</dbReference>
<reference evidence="1" key="1">
    <citation type="submission" date="2020-05" db="EMBL/GenBank/DDBJ databases">
        <title>WGS assembly of Panicum virgatum.</title>
        <authorList>
            <person name="Lovell J.T."/>
            <person name="Jenkins J."/>
            <person name="Shu S."/>
            <person name="Juenger T.E."/>
            <person name="Schmutz J."/>
        </authorList>
    </citation>
    <scope>NUCLEOTIDE SEQUENCE</scope>
    <source>
        <strain evidence="1">AP13</strain>
    </source>
</reference>
<proteinExistence type="predicted"/>
<dbReference type="Proteomes" id="UP000823388">
    <property type="component" value="Chromosome 7N"/>
</dbReference>
<evidence type="ECO:0000313" key="1">
    <source>
        <dbReference type="EMBL" id="KAG2565661.1"/>
    </source>
</evidence>
<dbReference type="EMBL" id="CM029050">
    <property type="protein sequence ID" value="KAG2565661.1"/>
    <property type="molecule type" value="Genomic_DNA"/>
</dbReference>
<dbReference type="Gene3D" id="3.40.50.300">
    <property type="entry name" value="P-loop containing nucleotide triphosphate hydrolases"/>
    <property type="match status" value="1"/>
</dbReference>
<protein>
    <submittedName>
        <fullName evidence="1">Uncharacterized protein</fullName>
    </submittedName>
</protein>
<dbReference type="OrthoDB" id="690452at2759"/>
<sequence>MISCLRSTLVSSDEHLVQIIGADTIDDAAEEILKALKEDTDTTRTASSRNNVIYFDGWNGLGASAVLRAVARRLAASATSPVGLEFEQVIHIDCSKWESRRALQRAVAEQLELPVEVMEMFDKQDEDDFLGVKKDSRAEVQQVGREMHRHVQKMDRRFLVILHNGSNEEIDLASLCGFPLTGYSTNKVLWTFQGRFRLKPRMKVDKAMHSAGTTDVFISMAPSREEQEEVWRYLLHQDTEELLAACKIDIASYGIIHQPTQVAECLLYMLELCSRGSQGTHYDLSTHGGNYWVCDGIIRRWLQHGERDVSAADDDDDVLWRAAVALQHEMPLDVDYYQHLSSSHLARYVKSKPYWSSPAYGFTRVPDGVIPDGVPALL</sequence>